<comment type="caution">
    <text evidence="1">The sequence shown here is derived from an EMBL/GenBank/DDBJ whole genome shotgun (WGS) entry which is preliminary data.</text>
</comment>
<dbReference type="InParanoid" id="A0A2P5FHG5"/>
<accession>A0A2P5FHG5</accession>
<name>A0A2P5FHG5_TREOI</name>
<evidence type="ECO:0000313" key="1">
    <source>
        <dbReference type="EMBL" id="PON97216.1"/>
    </source>
</evidence>
<evidence type="ECO:0000313" key="2">
    <source>
        <dbReference type="Proteomes" id="UP000237000"/>
    </source>
</evidence>
<dbReference type="AlphaFoldDB" id="A0A2P5FHG5"/>
<sequence>MNQVPSPETHWVPPLDLYQPISSRMFSSPPITHRTWVLEMAIMLFPESWLFPHPNGTELFSEYSLFPLSNETGKGCLLPSTFQNLAEMRIVEDISGGLVSRWWNPSLSSLSLALMDTNGCRLHWSRRVPS</sequence>
<proteinExistence type="predicted"/>
<keyword evidence="2" id="KW-1185">Reference proteome</keyword>
<dbReference type="EMBL" id="JXTC01000033">
    <property type="protein sequence ID" value="PON97216.1"/>
    <property type="molecule type" value="Genomic_DNA"/>
</dbReference>
<reference evidence="2" key="1">
    <citation type="submission" date="2016-06" db="EMBL/GenBank/DDBJ databases">
        <title>Parallel loss of symbiosis genes in relatives of nitrogen-fixing non-legume Parasponia.</title>
        <authorList>
            <person name="Van Velzen R."/>
            <person name="Holmer R."/>
            <person name="Bu F."/>
            <person name="Rutten L."/>
            <person name="Van Zeijl A."/>
            <person name="Liu W."/>
            <person name="Santuari L."/>
            <person name="Cao Q."/>
            <person name="Sharma T."/>
            <person name="Shen D."/>
            <person name="Roswanjaya Y."/>
            <person name="Wardhani T."/>
            <person name="Kalhor M.S."/>
            <person name="Jansen J."/>
            <person name="Van den Hoogen J."/>
            <person name="Gungor B."/>
            <person name="Hartog M."/>
            <person name="Hontelez J."/>
            <person name="Verver J."/>
            <person name="Yang W.-C."/>
            <person name="Schijlen E."/>
            <person name="Repin R."/>
            <person name="Schilthuizen M."/>
            <person name="Schranz E."/>
            <person name="Heidstra R."/>
            <person name="Miyata K."/>
            <person name="Fedorova E."/>
            <person name="Kohlen W."/>
            <person name="Bisseling T."/>
            <person name="Smit S."/>
            <person name="Geurts R."/>
        </authorList>
    </citation>
    <scope>NUCLEOTIDE SEQUENCE [LARGE SCALE GENOMIC DNA]</scope>
    <source>
        <strain evidence="2">cv. RG33-2</strain>
    </source>
</reference>
<gene>
    <name evidence="1" type="ORF">TorRG33x02_069720</name>
</gene>
<dbReference type="Proteomes" id="UP000237000">
    <property type="component" value="Unassembled WGS sequence"/>
</dbReference>
<protein>
    <submittedName>
        <fullName evidence="1">Uncharacterized protein</fullName>
    </submittedName>
</protein>
<organism evidence="1 2">
    <name type="scientific">Trema orientale</name>
    <name type="common">Charcoal tree</name>
    <name type="synonym">Celtis orientalis</name>
    <dbReference type="NCBI Taxonomy" id="63057"/>
    <lineage>
        <taxon>Eukaryota</taxon>
        <taxon>Viridiplantae</taxon>
        <taxon>Streptophyta</taxon>
        <taxon>Embryophyta</taxon>
        <taxon>Tracheophyta</taxon>
        <taxon>Spermatophyta</taxon>
        <taxon>Magnoliopsida</taxon>
        <taxon>eudicotyledons</taxon>
        <taxon>Gunneridae</taxon>
        <taxon>Pentapetalae</taxon>
        <taxon>rosids</taxon>
        <taxon>fabids</taxon>
        <taxon>Rosales</taxon>
        <taxon>Cannabaceae</taxon>
        <taxon>Trema</taxon>
    </lineage>
</organism>